<evidence type="ECO:0000313" key="1">
    <source>
        <dbReference type="EMBL" id="KKN73172.1"/>
    </source>
</evidence>
<gene>
    <name evidence="1" type="ORF">LCGC14_0403450</name>
</gene>
<dbReference type="AlphaFoldDB" id="A0A0F9TE67"/>
<dbReference type="InterPro" id="IPR056209">
    <property type="entry name" value="SU10_adaptor"/>
</dbReference>
<protein>
    <submittedName>
        <fullName evidence="1">Uncharacterized protein</fullName>
    </submittedName>
</protein>
<proteinExistence type="predicted"/>
<organism evidence="1">
    <name type="scientific">marine sediment metagenome</name>
    <dbReference type="NCBI Taxonomy" id="412755"/>
    <lineage>
        <taxon>unclassified sequences</taxon>
        <taxon>metagenomes</taxon>
        <taxon>ecological metagenomes</taxon>
    </lineage>
</organism>
<sequence>MAVIVKADIITDVNENLELELVAASTELDRAITKTLKDMSKNKLLVGTDTTQTLTSASTTLAHPTGFREIISITLIDGSGNTKRPLTKLSGGHREYHELRENDANTGSTEWFSDFNKLFHLWRPPNASFTTLIEFYKNHANDPDNIEFDEKFEDVMFAGVTFWKAAALTRIKAVNLWGPIYSGLLRTSRPNLQPVIVGG</sequence>
<dbReference type="Pfam" id="PF24175">
    <property type="entry name" value="SU10_adaptor"/>
    <property type="match status" value="1"/>
</dbReference>
<comment type="caution">
    <text evidence="1">The sequence shown here is derived from an EMBL/GenBank/DDBJ whole genome shotgun (WGS) entry which is preliminary data.</text>
</comment>
<reference evidence="1" key="1">
    <citation type="journal article" date="2015" name="Nature">
        <title>Complex archaea that bridge the gap between prokaryotes and eukaryotes.</title>
        <authorList>
            <person name="Spang A."/>
            <person name="Saw J.H."/>
            <person name="Jorgensen S.L."/>
            <person name="Zaremba-Niedzwiedzka K."/>
            <person name="Martijn J."/>
            <person name="Lind A.E."/>
            <person name="van Eijk R."/>
            <person name="Schleper C."/>
            <person name="Guy L."/>
            <person name="Ettema T.J."/>
        </authorList>
    </citation>
    <scope>NUCLEOTIDE SEQUENCE</scope>
</reference>
<dbReference type="EMBL" id="LAZR01000349">
    <property type="protein sequence ID" value="KKN73172.1"/>
    <property type="molecule type" value="Genomic_DNA"/>
</dbReference>
<name>A0A0F9TE67_9ZZZZ</name>
<accession>A0A0F9TE67</accession>